<evidence type="ECO:0000259" key="1">
    <source>
        <dbReference type="Pfam" id="PF04326"/>
    </source>
</evidence>
<dbReference type="InterPro" id="IPR007421">
    <property type="entry name" value="Schlafen_AlbA_2_dom"/>
</dbReference>
<protein>
    <recommendedName>
        <fullName evidence="1">Schlafen AlbA-2 domain-containing protein</fullName>
    </recommendedName>
</protein>
<feature type="domain" description="Schlafen AlbA-2" evidence="1">
    <location>
        <begin position="13"/>
        <end position="140"/>
    </location>
</feature>
<reference evidence="3" key="2">
    <citation type="submission" date="2016-06" db="EMBL/GenBank/DDBJ databases">
        <authorList>
            <person name="Nicholson A.C."/>
        </authorList>
    </citation>
    <scope>NUCLEOTIDE SEQUENCE [LARGE SCALE GENOMIC DNA]</scope>
    <source>
        <strain evidence="3">E6809</strain>
    </source>
</reference>
<dbReference type="InterPro" id="IPR038461">
    <property type="entry name" value="Schlafen_AlbA_2_dom_sf"/>
</dbReference>
<sequence length="388" mass="45684">MREISDLIEFENENSNLDFKAIQYKRETNEAFLKDIMSLANSISRDDKYIIIGVKHKTNGERDLLGITEDFIDDATYQQLVDANIEPHINFNYFPYEHNGKRFGIFQIKECVDPPYMMKKDYGNLKSGDSYIRKGSFQKRLTRKDIDIHQNILKNKDISSDVYISLKEDEIIYDLKFEKYKILFPSEVARKKIEEIIKHKEQELKDNPYSINRLFQPSFSPIFGSSYESRDIPTLRSNLEKISKSYKEKDNYYLNEEIAQKLNIYIHNNSTEFLEDTSVEILIPKSDKYIIRDSIFSKPYSTHPLIKTSPRVASWSELNYPNVEIKEDYYKITEEIGNVKHKLPTEGLKVPLRLVILDQNDNLSIEMDVKIFAKNIEKPIQKKLKINL</sequence>
<dbReference type="Pfam" id="PF04326">
    <property type="entry name" value="SLFN_AlbA_2"/>
    <property type="match status" value="1"/>
</dbReference>
<dbReference type="Proteomes" id="UP000189738">
    <property type="component" value="Chromosome"/>
</dbReference>
<dbReference type="RefSeq" id="WP_078720233.1">
    <property type="nucleotide sequence ID" value="NZ_CP014339.1"/>
</dbReference>
<dbReference type="EMBL" id="CP014339">
    <property type="protein sequence ID" value="AQX50414.1"/>
    <property type="molecule type" value="Genomic_DNA"/>
</dbReference>
<reference evidence="2 4" key="1">
    <citation type="submission" date="2016-02" db="EMBL/GenBank/DDBJ databases">
        <authorList>
            <person name="Nicholson A.C."/>
            <person name="Humrighouse B.W."/>
            <person name="Loparev V."/>
            <person name="Emery B."/>
            <person name="Graziano J."/>
            <person name="McQuiston J.R."/>
        </authorList>
    </citation>
    <scope>NUCLEOTIDE SEQUENCE [LARGE SCALE GENOMIC DNA]</scope>
    <source>
        <strain evidence="2 4">E6809</strain>
    </source>
</reference>
<dbReference type="AlphaFoldDB" id="A0A494J3R4"/>
<gene>
    <name evidence="2" type="ORF">AYC66_06890</name>
    <name evidence="3" type="ORF">BAY09_05160</name>
</gene>
<proteinExistence type="predicted"/>
<dbReference type="EMBL" id="MAHS01000011">
    <property type="protein sequence ID" value="OPB48352.1"/>
    <property type="molecule type" value="Genomic_DNA"/>
</dbReference>
<evidence type="ECO:0000313" key="4">
    <source>
        <dbReference type="Proteomes" id="UP000189738"/>
    </source>
</evidence>
<accession>A0A494J3R4</accession>
<evidence type="ECO:0000313" key="3">
    <source>
        <dbReference type="EMBL" id="OPB48352.1"/>
    </source>
</evidence>
<organism evidence="3">
    <name type="scientific">Elizabethkingia anophelis</name>
    <dbReference type="NCBI Taxonomy" id="1117645"/>
    <lineage>
        <taxon>Bacteria</taxon>
        <taxon>Pseudomonadati</taxon>
        <taxon>Bacteroidota</taxon>
        <taxon>Flavobacteriia</taxon>
        <taxon>Flavobacteriales</taxon>
        <taxon>Weeksellaceae</taxon>
        <taxon>Elizabethkingia</taxon>
    </lineage>
</organism>
<name>A0A494J3R4_9FLAO</name>
<dbReference type="Gene3D" id="3.30.950.30">
    <property type="entry name" value="Schlafen, AAA domain"/>
    <property type="match status" value="1"/>
</dbReference>
<evidence type="ECO:0000313" key="2">
    <source>
        <dbReference type="EMBL" id="AQX50414.1"/>
    </source>
</evidence>